<dbReference type="GO" id="GO:0005524">
    <property type="term" value="F:ATP binding"/>
    <property type="evidence" value="ECO:0007669"/>
    <property type="project" value="UniProtKB-KW"/>
</dbReference>
<dbReference type="Proteomes" id="UP000267250">
    <property type="component" value="Chromosome"/>
</dbReference>
<dbReference type="InterPro" id="IPR003594">
    <property type="entry name" value="HATPase_dom"/>
</dbReference>
<feature type="transmembrane region" description="Helical" evidence="14">
    <location>
        <begin position="135"/>
        <end position="156"/>
    </location>
</feature>
<keyword evidence="9" id="KW-0418">Kinase</keyword>
<dbReference type="Gene3D" id="1.10.1760.20">
    <property type="match status" value="1"/>
</dbReference>
<evidence type="ECO:0000256" key="7">
    <source>
        <dbReference type="ARBA" id="ARBA00022692"/>
    </source>
</evidence>
<comment type="catalytic activity">
    <reaction evidence="1">
        <text>ATP + protein L-histidine = ADP + protein N-phospho-L-histidine.</text>
        <dbReference type="EC" id="2.7.13.3"/>
    </reaction>
</comment>
<keyword evidence="13 14" id="KW-0472">Membrane</keyword>
<evidence type="ECO:0000256" key="3">
    <source>
        <dbReference type="ARBA" id="ARBA00012438"/>
    </source>
</evidence>
<dbReference type="SUPFAM" id="SSF55781">
    <property type="entry name" value="GAF domain-like"/>
    <property type="match status" value="1"/>
</dbReference>
<evidence type="ECO:0000256" key="14">
    <source>
        <dbReference type="SAM" id="Phobius"/>
    </source>
</evidence>
<dbReference type="PROSITE" id="PS50109">
    <property type="entry name" value="HIS_KIN"/>
    <property type="match status" value="1"/>
</dbReference>
<dbReference type="Gene3D" id="3.30.450.40">
    <property type="match status" value="1"/>
</dbReference>
<evidence type="ECO:0000256" key="6">
    <source>
        <dbReference type="ARBA" id="ARBA00022679"/>
    </source>
</evidence>
<evidence type="ECO:0000313" key="17">
    <source>
        <dbReference type="Proteomes" id="UP000267250"/>
    </source>
</evidence>
<dbReference type="GO" id="GO:0000155">
    <property type="term" value="F:phosphorelay sensor kinase activity"/>
    <property type="evidence" value="ECO:0007669"/>
    <property type="project" value="InterPro"/>
</dbReference>
<evidence type="ECO:0000256" key="8">
    <source>
        <dbReference type="ARBA" id="ARBA00022741"/>
    </source>
</evidence>
<dbReference type="SUPFAM" id="SSF55874">
    <property type="entry name" value="ATPase domain of HSP90 chaperone/DNA topoisomerase II/histidine kinase"/>
    <property type="match status" value="1"/>
</dbReference>
<dbReference type="AlphaFoldDB" id="A0A3S9T0Q9"/>
<dbReference type="SMART" id="SM00387">
    <property type="entry name" value="HATPase_c"/>
    <property type="match status" value="1"/>
</dbReference>
<reference evidence="16 17" key="1">
    <citation type="submission" date="2016-07" db="EMBL/GenBank/DDBJ databases">
        <title>Genome and transcriptome analysis of iron-reducing fermentative bacteria Anoxybacter fermentans.</title>
        <authorList>
            <person name="Zeng X."/>
            <person name="Shao Z."/>
        </authorList>
    </citation>
    <scope>NUCLEOTIDE SEQUENCE [LARGE SCALE GENOMIC DNA]</scope>
    <source>
        <strain evidence="16 17">DY22613</strain>
    </source>
</reference>
<gene>
    <name evidence="16" type="ORF">BBF96_12480</name>
</gene>
<keyword evidence="8" id="KW-0547">Nucleotide-binding</keyword>
<dbReference type="InterPro" id="IPR011620">
    <property type="entry name" value="Sig_transdc_His_kinase_LytS_TM"/>
</dbReference>
<evidence type="ECO:0000256" key="5">
    <source>
        <dbReference type="ARBA" id="ARBA00022553"/>
    </source>
</evidence>
<accession>A0A3S9T0Q9</accession>
<dbReference type="InterPro" id="IPR036890">
    <property type="entry name" value="HATPase_C_sf"/>
</dbReference>
<feature type="transmembrane region" description="Helical" evidence="14">
    <location>
        <begin position="73"/>
        <end position="94"/>
    </location>
</feature>
<keyword evidence="4" id="KW-1003">Cell membrane</keyword>
<evidence type="ECO:0000256" key="9">
    <source>
        <dbReference type="ARBA" id="ARBA00022777"/>
    </source>
</evidence>
<dbReference type="InterPro" id="IPR004358">
    <property type="entry name" value="Sig_transdc_His_kin-like_C"/>
</dbReference>
<dbReference type="InterPro" id="IPR005467">
    <property type="entry name" value="His_kinase_dom"/>
</dbReference>
<dbReference type="Pfam" id="PF06580">
    <property type="entry name" value="His_kinase"/>
    <property type="match status" value="1"/>
</dbReference>
<feature type="transmembrane region" description="Helical" evidence="14">
    <location>
        <begin position="6"/>
        <end position="24"/>
    </location>
</feature>
<evidence type="ECO:0000256" key="13">
    <source>
        <dbReference type="ARBA" id="ARBA00023136"/>
    </source>
</evidence>
<dbReference type="EC" id="2.7.13.3" evidence="3"/>
<sequence length="565" mass="62251">MIKDNILFSLIKNMSVIVTFAYILSRNYTFDHIINRQTRSSKIYLILFCIPLSIAGTFLSIHILGALANIRSIGAIVGGIYGGPIVGIIVGIVSGFHRWTLGGFTAFACGVGVVSSGFIGGLYHKYRKEKEPTTFGAMAVTCVALLIEMALVVLLSRPYSQAIDLVKIITIPMTLSNVLGVGIFVNILENAREEIDHVKALQARKALNIANQTLPYLRKGLDFESAARVVEIIYNETDVDAVAITDNEQILAFKGEGSDHHLPHGEVLTRVTKRTLEGGEMVVVLSKEEIGCNEDKCPLSSAVVVPLRNRDQISGVLKLYRTKGKTISAADIELARGISSLLSNQMEIARLTEQAQLTIQAELKALQNQINPHFLFNAINTIVSYCRTQPMIARRLLLKLSEVFRYTLQSQGYLCTLKDELKLVQDYMSIEKARFGDRIQLIIDVPSELLDIKIPRLSLQPLVENAIRHGVSRLAETGKIEIKAREIDAGVEIKVKDNGVGIEAEQIDKILNPGHGNNMGIGLSNVNQRLINIFGQKSRIKVESQVGVGTLLSFVIPKKDLERTA</sequence>
<evidence type="ECO:0000256" key="12">
    <source>
        <dbReference type="ARBA" id="ARBA00023012"/>
    </source>
</evidence>
<keyword evidence="10" id="KW-0067">ATP-binding</keyword>
<dbReference type="PANTHER" id="PTHR34220:SF7">
    <property type="entry name" value="SENSOR HISTIDINE KINASE YPDA"/>
    <property type="match status" value="1"/>
</dbReference>
<keyword evidence="12" id="KW-0902">Two-component regulatory system</keyword>
<keyword evidence="6" id="KW-0808">Transferase</keyword>
<evidence type="ECO:0000313" key="16">
    <source>
        <dbReference type="EMBL" id="AZR74141.1"/>
    </source>
</evidence>
<dbReference type="EMBL" id="CP016379">
    <property type="protein sequence ID" value="AZR74141.1"/>
    <property type="molecule type" value="Genomic_DNA"/>
</dbReference>
<evidence type="ECO:0000259" key="15">
    <source>
        <dbReference type="PROSITE" id="PS50109"/>
    </source>
</evidence>
<dbReference type="Pfam" id="PF07694">
    <property type="entry name" value="5TM-5TMR_LYT"/>
    <property type="match status" value="1"/>
</dbReference>
<dbReference type="RefSeq" id="WP_164731055.1">
    <property type="nucleotide sequence ID" value="NZ_CP016379.1"/>
</dbReference>
<dbReference type="PRINTS" id="PR00344">
    <property type="entry name" value="BCTRLSENSOR"/>
</dbReference>
<feature type="transmembrane region" description="Helical" evidence="14">
    <location>
        <begin position="44"/>
        <end position="67"/>
    </location>
</feature>
<dbReference type="InterPro" id="IPR003018">
    <property type="entry name" value="GAF"/>
</dbReference>
<evidence type="ECO:0000256" key="2">
    <source>
        <dbReference type="ARBA" id="ARBA00004651"/>
    </source>
</evidence>
<dbReference type="InterPro" id="IPR029016">
    <property type="entry name" value="GAF-like_dom_sf"/>
</dbReference>
<keyword evidence="5" id="KW-0597">Phosphoprotein</keyword>
<dbReference type="Pfam" id="PF02518">
    <property type="entry name" value="HATPase_c"/>
    <property type="match status" value="1"/>
</dbReference>
<keyword evidence="7 14" id="KW-0812">Transmembrane</keyword>
<evidence type="ECO:0000256" key="10">
    <source>
        <dbReference type="ARBA" id="ARBA00022840"/>
    </source>
</evidence>
<keyword evidence="17" id="KW-1185">Reference proteome</keyword>
<proteinExistence type="predicted"/>
<organism evidence="16 17">
    <name type="scientific">Anoxybacter fermentans</name>
    <dbReference type="NCBI Taxonomy" id="1323375"/>
    <lineage>
        <taxon>Bacteria</taxon>
        <taxon>Bacillati</taxon>
        <taxon>Bacillota</taxon>
        <taxon>Clostridia</taxon>
        <taxon>Halanaerobiales</taxon>
        <taxon>Anoxybacter</taxon>
    </lineage>
</organism>
<dbReference type="Pfam" id="PF13492">
    <property type="entry name" value="GAF_3"/>
    <property type="match status" value="1"/>
</dbReference>
<dbReference type="SMART" id="SM00065">
    <property type="entry name" value="GAF"/>
    <property type="match status" value="1"/>
</dbReference>
<dbReference type="GO" id="GO:0071555">
    <property type="term" value="P:cell wall organization"/>
    <property type="evidence" value="ECO:0007669"/>
    <property type="project" value="InterPro"/>
</dbReference>
<dbReference type="KEGG" id="aft:BBF96_12480"/>
<dbReference type="GO" id="GO:0005886">
    <property type="term" value="C:plasma membrane"/>
    <property type="evidence" value="ECO:0007669"/>
    <property type="project" value="UniProtKB-SubCell"/>
</dbReference>
<evidence type="ECO:0000256" key="1">
    <source>
        <dbReference type="ARBA" id="ARBA00000085"/>
    </source>
</evidence>
<dbReference type="Gene3D" id="3.30.565.10">
    <property type="entry name" value="Histidine kinase-like ATPase, C-terminal domain"/>
    <property type="match status" value="1"/>
</dbReference>
<dbReference type="InterPro" id="IPR050640">
    <property type="entry name" value="Bact_2-comp_sensor_kinase"/>
</dbReference>
<feature type="transmembrane region" description="Helical" evidence="14">
    <location>
        <begin position="101"/>
        <end position="123"/>
    </location>
</feature>
<dbReference type="InterPro" id="IPR010559">
    <property type="entry name" value="Sig_transdc_His_kin_internal"/>
</dbReference>
<evidence type="ECO:0000256" key="4">
    <source>
        <dbReference type="ARBA" id="ARBA00022475"/>
    </source>
</evidence>
<name>A0A3S9T0Q9_9FIRM</name>
<dbReference type="PANTHER" id="PTHR34220">
    <property type="entry name" value="SENSOR HISTIDINE KINASE YPDA"/>
    <property type="match status" value="1"/>
</dbReference>
<protein>
    <recommendedName>
        <fullName evidence="3">histidine kinase</fullName>
        <ecNumber evidence="3">2.7.13.3</ecNumber>
    </recommendedName>
</protein>
<feature type="domain" description="Histidine kinase" evidence="15">
    <location>
        <begin position="459"/>
        <end position="560"/>
    </location>
</feature>
<evidence type="ECO:0000256" key="11">
    <source>
        <dbReference type="ARBA" id="ARBA00022989"/>
    </source>
</evidence>
<feature type="transmembrane region" description="Helical" evidence="14">
    <location>
        <begin position="168"/>
        <end position="188"/>
    </location>
</feature>
<comment type="subcellular location">
    <subcellularLocation>
        <location evidence="2">Cell membrane</location>
        <topology evidence="2">Multi-pass membrane protein</topology>
    </subcellularLocation>
</comment>
<keyword evidence="11 14" id="KW-1133">Transmembrane helix</keyword>